<dbReference type="EMBL" id="LPWH01000006">
    <property type="protein sequence ID" value="POR04761.1"/>
    <property type="molecule type" value="Genomic_DNA"/>
</dbReference>
<name>A0A2S4JZ30_9SPIO</name>
<feature type="domain" description="N-acetyltransferase" evidence="2">
    <location>
        <begin position="153"/>
        <end position="308"/>
    </location>
</feature>
<dbReference type="Pfam" id="PF00583">
    <property type="entry name" value="Acetyltransf_1"/>
    <property type="match status" value="1"/>
</dbReference>
<dbReference type="AlphaFoldDB" id="A0A2S4JZ30"/>
<dbReference type="Gene3D" id="3.40.630.30">
    <property type="match status" value="1"/>
</dbReference>
<dbReference type="InterPro" id="IPR000182">
    <property type="entry name" value="GNAT_dom"/>
</dbReference>
<dbReference type="Proteomes" id="UP000237350">
    <property type="component" value="Unassembled WGS sequence"/>
</dbReference>
<accession>A0A2S4JZ30</accession>
<dbReference type="SUPFAM" id="SSF55729">
    <property type="entry name" value="Acyl-CoA N-acyltransferases (Nat)"/>
    <property type="match status" value="1"/>
</dbReference>
<evidence type="ECO:0000313" key="4">
    <source>
        <dbReference type="Proteomes" id="UP000237350"/>
    </source>
</evidence>
<comment type="caution">
    <text evidence="3">The sequence shown here is derived from an EMBL/GenBank/DDBJ whole genome shotgun (WGS) entry which is preliminary data.</text>
</comment>
<sequence length="314" mass="34664">MSDIEERIGRSRLHHGSGSDRIYLMEYHASDRDLLWKRIGELQEERGYGKHFFILPQGEAPFFLARGYRLEATIPGYYQGKEAAMILVRYFSPARELLSRSERELLEVCASWSACESSRGSESPHGSDSLRGSGSESGAGPARGSEGPASASARIRRARPDDIPALAGLYARTFQSYPFPIDSPDYLARTMENDVDYYLVPAPADSPHPLAAAASAEKHPGRKSAEMTDFAVDPAFRGAGLAGALLSAMEEALLRQEYRCFYTIARLSQPAMNRTFFRAGYRYGGTLVKNTQIGGSLESMNVWYKPAPRASQVS</sequence>
<feature type="compositionally biased region" description="Polar residues" evidence="1">
    <location>
        <begin position="116"/>
        <end position="136"/>
    </location>
</feature>
<dbReference type="CDD" id="cd04301">
    <property type="entry name" value="NAT_SF"/>
    <property type="match status" value="1"/>
</dbReference>
<keyword evidence="4" id="KW-1185">Reference proteome</keyword>
<gene>
    <name evidence="3" type="ORF">AU468_02360</name>
</gene>
<protein>
    <recommendedName>
        <fullName evidence="2">N-acetyltransferase domain-containing protein</fullName>
    </recommendedName>
</protein>
<feature type="region of interest" description="Disordered" evidence="1">
    <location>
        <begin position="116"/>
        <end position="155"/>
    </location>
</feature>
<proteinExistence type="predicted"/>
<dbReference type="OrthoDB" id="9790652at2"/>
<organism evidence="3 4">
    <name type="scientific">Alkalispirochaeta sphaeroplastigenens</name>
    <dbReference type="NCBI Taxonomy" id="1187066"/>
    <lineage>
        <taxon>Bacteria</taxon>
        <taxon>Pseudomonadati</taxon>
        <taxon>Spirochaetota</taxon>
        <taxon>Spirochaetia</taxon>
        <taxon>Spirochaetales</taxon>
        <taxon>Spirochaetaceae</taxon>
        <taxon>Alkalispirochaeta</taxon>
    </lineage>
</organism>
<dbReference type="RefSeq" id="WP_103679338.1">
    <property type="nucleotide sequence ID" value="NZ_LPWH01000006.1"/>
</dbReference>
<evidence type="ECO:0000313" key="3">
    <source>
        <dbReference type="EMBL" id="POR04761.1"/>
    </source>
</evidence>
<dbReference type="PROSITE" id="PS51186">
    <property type="entry name" value="GNAT"/>
    <property type="match status" value="1"/>
</dbReference>
<dbReference type="InterPro" id="IPR016181">
    <property type="entry name" value="Acyl_CoA_acyltransferase"/>
</dbReference>
<reference evidence="4" key="1">
    <citation type="submission" date="2015-12" db="EMBL/GenBank/DDBJ databases">
        <authorList>
            <person name="Lodha T.D."/>
            <person name="Chintalapati S."/>
            <person name="Chintalapati V.R."/>
            <person name="Sravanthi T."/>
        </authorList>
    </citation>
    <scope>NUCLEOTIDE SEQUENCE [LARGE SCALE GENOMIC DNA]</scope>
    <source>
        <strain evidence="4">JC133</strain>
    </source>
</reference>
<evidence type="ECO:0000259" key="2">
    <source>
        <dbReference type="PROSITE" id="PS51186"/>
    </source>
</evidence>
<dbReference type="NCBIfam" id="TIGR03827">
    <property type="entry name" value="GNAT_ablB"/>
    <property type="match status" value="1"/>
</dbReference>
<dbReference type="GO" id="GO:0008080">
    <property type="term" value="F:N-acetyltransferase activity"/>
    <property type="evidence" value="ECO:0007669"/>
    <property type="project" value="InterPro"/>
</dbReference>
<dbReference type="InterPro" id="IPR022525">
    <property type="entry name" value="GNAT_AblB"/>
</dbReference>
<evidence type="ECO:0000256" key="1">
    <source>
        <dbReference type="SAM" id="MobiDB-lite"/>
    </source>
</evidence>